<sequence length="146" mass="16632">MRRTTTHLLALLSLFAFASCDKTKDVIPEPEPVDKTVVFEVFGNQDFSYSQYGEEEIRIQLVISRMNNYVADAIQTVVFDSTFTMALKDVPVRSNKMVIRKTVPAVLDKKEQVSVGSGYNYRQQSFGKNQSFPADQVEKTFQLTVY</sequence>
<feature type="chain" id="PRO_5046147239" evidence="1">
    <location>
        <begin position="19"/>
        <end position="146"/>
    </location>
</feature>
<proteinExistence type="predicted"/>
<gene>
    <name evidence="2" type="ORF">H9Q13_14155</name>
</gene>
<protein>
    <submittedName>
        <fullName evidence="2">Uncharacterized protein</fullName>
    </submittedName>
</protein>
<evidence type="ECO:0000313" key="3">
    <source>
        <dbReference type="Proteomes" id="UP000625551"/>
    </source>
</evidence>
<dbReference type="EMBL" id="JACXAJ010000007">
    <property type="protein sequence ID" value="MBD1398310.1"/>
    <property type="molecule type" value="Genomic_DNA"/>
</dbReference>
<dbReference type="RefSeq" id="WP_191184445.1">
    <property type="nucleotide sequence ID" value="NZ_JACXAJ010000007.1"/>
</dbReference>
<evidence type="ECO:0000313" key="2">
    <source>
        <dbReference type="EMBL" id="MBD1398310.1"/>
    </source>
</evidence>
<reference evidence="2 3" key="1">
    <citation type="submission" date="2020-09" db="EMBL/GenBank/DDBJ databases">
        <title>Genome sequencing and assembly of Pontibacter sp.</title>
        <authorList>
            <person name="Chhetri G."/>
        </authorList>
    </citation>
    <scope>NUCLEOTIDE SEQUENCE [LARGE SCALE GENOMIC DNA]</scope>
    <source>
        <strain evidence="2 3">JH31</strain>
    </source>
</reference>
<evidence type="ECO:0000256" key="1">
    <source>
        <dbReference type="SAM" id="SignalP"/>
    </source>
</evidence>
<dbReference type="Proteomes" id="UP000625551">
    <property type="component" value="Unassembled WGS sequence"/>
</dbReference>
<accession>A0ABR7XJ48</accession>
<name>A0ABR7XJ48_9BACT</name>
<dbReference type="PROSITE" id="PS51257">
    <property type="entry name" value="PROKAR_LIPOPROTEIN"/>
    <property type="match status" value="1"/>
</dbReference>
<feature type="signal peptide" evidence="1">
    <location>
        <begin position="1"/>
        <end position="18"/>
    </location>
</feature>
<comment type="caution">
    <text evidence="2">The sequence shown here is derived from an EMBL/GenBank/DDBJ whole genome shotgun (WGS) entry which is preliminary data.</text>
</comment>
<keyword evidence="1" id="KW-0732">Signal</keyword>
<keyword evidence="3" id="KW-1185">Reference proteome</keyword>
<organism evidence="2 3">
    <name type="scientific">Pontibacter aquaedesilientis</name>
    <dbReference type="NCBI Taxonomy" id="2766980"/>
    <lineage>
        <taxon>Bacteria</taxon>
        <taxon>Pseudomonadati</taxon>
        <taxon>Bacteroidota</taxon>
        <taxon>Cytophagia</taxon>
        <taxon>Cytophagales</taxon>
        <taxon>Hymenobacteraceae</taxon>
        <taxon>Pontibacter</taxon>
    </lineage>
</organism>